<dbReference type="Gene3D" id="2.102.10.10">
    <property type="entry name" value="Rieske [2Fe-2S] iron-sulphur domain"/>
    <property type="match status" value="1"/>
</dbReference>
<protein>
    <recommendedName>
        <fullName evidence="5">Rieske domain-containing protein</fullName>
    </recommendedName>
</protein>
<dbReference type="AlphaFoldDB" id="A0A1V9FTS1"/>
<evidence type="ECO:0000259" key="5">
    <source>
        <dbReference type="PROSITE" id="PS51296"/>
    </source>
</evidence>
<dbReference type="STRING" id="1703345.A3860_31245"/>
<dbReference type="Proteomes" id="UP000192796">
    <property type="component" value="Unassembled WGS sequence"/>
</dbReference>
<dbReference type="GO" id="GO:0051537">
    <property type="term" value="F:2 iron, 2 sulfur cluster binding"/>
    <property type="evidence" value="ECO:0007669"/>
    <property type="project" value="UniProtKB-KW"/>
</dbReference>
<keyword evidence="7" id="KW-1185">Reference proteome</keyword>
<keyword evidence="4" id="KW-0411">Iron-sulfur</keyword>
<dbReference type="Pfam" id="PF00355">
    <property type="entry name" value="Rieske"/>
    <property type="match status" value="1"/>
</dbReference>
<proteinExistence type="predicted"/>
<evidence type="ECO:0000256" key="4">
    <source>
        <dbReference type="ARBA" id="ARBA00023014"/>
    </source>
</evidence>
<dbReference type="PROSITE" id="PS51296">
    <property type="entry name" value="RIESKE"/>
    <property type="match status" value="1"/>
</dbReference>
<gene>
    <name evidence="6" type="ORF">A3860_31245</name>
</gene>
<dbReference type="InterPro" id="IPR017941">
    <property type="entry name" value="Rieske_2Fe-2S"/>
</dbReference>
<dbReference type="EMBL" id="LVYD01000056">
    <property type="protein sequence ID" value="OQP61742.1"/>
    <property type="molecule type" value="Genomic_DNA"/>
</dbReference>
<reference evidence="6 7" key="1">
    <citation type="submission" date="2016-03" db="EMBL/GenBank/DDBJ databases">
        <title>Niastella vici sp. nov., isolated from farmland soil.</title>
        <authorList>
            <person name="Chen L."/>
            <person name="Wang D."/>
            <person name="Yang S."/>
            <person name="Wang G."/>
        </authorList>
    </citation>
    <scope>NUCLEOTIDE SEQUENCE [LARGE SCALE GENOMIC DNA]</scope>
    <source>
        <strain evidence="6 7">DJ57</strain>
    </source>
</reference>
<evidence type="ECO:0000256" key="3">
    <source>
        <dbReference type="ARBA" id="ARBA00023004"/>
    </source>
</evidence>
<feature type="domain" description="Rieske" evidence="5">
    <location>
        <begin position="55"/>
        <end position="144"/>
    </location>
</feature>
<organism evidence="6 7">
    <name type="scientific">Niastella vici</name>
    <dbReference type="NCBI Taxonomy" id="1703345"/>
    <lineage>
        <taxon>Bacteria</taxon>
        <taxon>Pseudomonadati</taxon>
        <taxon>Bacteroidota</taxon>
        <taxon>Chitinophagia</taxon>
        <taxon>Chitinophagales</taxon>
        <taxon>Chitinophagaceae</taxon>
        <taxon>Niastella</taxon>
    </lineage>
</organism>
<dbReference type="CDD" id="cd03467">
    <property type="entry name" value="Rieske"/>
    <property type="match status" value="1"/>
</dbReference>
<dbReference type="RefSeq" id="WP_081150485.1">
    <property type="nucleotide sequence ID" value="NZ_LVYD01000056.1"/>
</dbReference>
<name>A0A1V9FTS1_9BACT</name>
<evidence type="ECO:0000313" key="7">
    <source>
        <dbReference type="Proteomes" id="UP000192796"/>
    </source>
</evidence>
<dbReference type="GO" id="GO:0046872">
    <property type="term" value="F:metal ion binding"/>
    <property type="evidence" value="ECO:0007669"/>
    <property type="project" value="UniProtKB-KW"/>
</dbReference>
<evidence type="ECO:0000256" key="1">
    <source>
        <dbReference type="ARBA" id="ARBA00022714"/>
    </source>
</evidence>
<evidence type="ECO:0000256" key="2">
    <source>
        <dbReference type="ARBA" id="ARBA00022723"/>
    </source>
</evidence>
<keyword evidence="2" id="KW-0479">Metal-binding</keyword>
<dbReference type="PROSITE" id="PS51257">
    <property type="entry name" value="PROKAR_LIPOPROTEIN"/>
    <property type="match status" value="1"/>
</dbReference>
<accession>A0A1V9FTS1</accession>
<keyword evidence="3" id="KW-0408">Iron</keyword>
<dbReference type="SUPFAM" id="SSF50022">
    <property type="entry name" value="ISP domain"/>
    <property type="match status" value="1"/>
</dbReference>
<sequence length="149" mass="16427">MNRREFIVNSCSACLGATAVSGLLSSCATTRYAKGTMGKDGLTVGLEEFVIKKKGKPAGYRPFIIVNNESLQYNIYVYRFGETEYSALWMRCTHQGAELQASGDQLQCSAHGSEFNNKGKVTSGPADKDLRNFPVTVNNNELFIDLRKV</sequence>
<keyword evidence="1" id="KW-0001">2Fe-2S</keyword>
<comment type="caution">
    <text evidence="6">The sequence shown here is derived from an EMBL/GenBank/DDBJ whole genome shotgun (WGS) entry which is preliminary data.</text>
</comment>
<dbReference type="InterPro" id="IPR036922">
    <property type="entry name" value="Rieske_2Fe-2S_sf"/>
</dbReference>
<evidence type="ECO:0000313" key="6">
    <source>
        <dbReference type="EMBL" id="OQP61742.1"/>
    </source>
</evidence>